<gene>
    <name evidence="1" type="ORF">Salat_0861300</name>
</gene>
<dbReference type="Pfam" id="PF07795">
    <property type="entry name" value="DUF1635"/>
    <property type="match status" value="1"/>
</dbReference>
<evidence type="ECO:0000313" key="2">
    <source>
        <dbReference type="Proteomes" id="UP001293254"/>
    </source>
</evidence>
<organism evidence="1 2">
    <name type="scientific">Sesamum alatum</name>
    <dbReference type="NCBI Taxonomy" id="300844"/>
    <lineage>
        <taxon>Eukaryota</taxon>
        <taxon>Viridiplantae</taxon>
        <taxon>Streptophyta</taxon>
        <taxon>Embryophyta</taxon>
        <taxon>Tracheophyta</taxon>
        <taxon>Spermatophyta</taxon>
        <taxon>Magnoliopsida</taxon>
        <taxon>eudicotyledons</taxon>
        <taxon>Gunneridae</taxon>
        <taxon>Pentapetalae</taxon>
        <taxon>asterids</taxon>
        <taxon>lamiids</taxon>
        <taxon>Lamiales</taxon>
        <taxon>Pedaliaceae</taxon>
        <taxon>Sesamum</taxon>
    </lineage>
</organism>
<dbReference type="InterPro" id="IPR012862">
    <property type="entry name" value="DUF1635"/>
</dbReference>
<dbReference type="AlphaFoldDB" id="A0AAE1YK47"/>
<sequence length="275" mass="30342">MEEQCCSPLGWAYYYQEEGVEELKHSLLYSTLELEAAVLSAHEEISRKDDEILQLKGLLAEIIKERDEFQTKCQQLVLEKQLLFQQVQVLQAHSSKKHLDCPISSNTTSHEDDNIDLSPSHCDDNIIVASPPAVAAGGKDILPLPPPTVSPPPPPPEPPILDLMDKISIKKPLPEKGKFLQAVMEAGPLLQTLLLAGPLPQWQHPPPQLNSIDIPPVTISSPTAKILHQDPCLISPTSHGGFTNKRGMVNRESSDFSPKSKYQKVCSPIIIEPNI</sequence>
<keyword evidence="2" id="KW-1185">Reference proteome</keyword>
<reference evidence="1" key="1">
    <citation type="submission" date="2020-06" db="EMBL/GenBank/DDBJ databases">
        <authorList>
            <person name="Li T."/>
            <person name="Hu X."/>
            <person name="Zhang T."/>
            <person name="Song X."/>
            <person name="Zhang H."/>
            <person name="Dai N."/>
            <person name="Sheng W."/>
            <person name="Hou X."/>
            <person name="Wei L."/>
        </authorList>
    </citation>
    <scope>NUCLEOTIDE SEQUENCE</scope>
    <source>
        <strain evidence="1">3651</strain>
        <tissue evidence="1">Leaf</tissue>
    </source>
</reference>
<dbReference type="EMBL" id="JACGWO010000003">
    <property type="protein sequence ID" value="KAK4430993.1"/>
    <property type="molecule type" value="Genomic_DNA"/>
</dbReference>
<protein>
    <submittedName>
        <fullName evidence="1">Uncharacterized protein</fullName>
    </submittedName>
</protein>
<proteinExistence type="predicted"/>
<dbReference type="Proteomes" id="UP001293254">
    <property type="component" value="Unassembled WGS sequence"/>
</dbReference>
<evidence type="ECO:0000313" key="1">
    <source>
        <dbReference type="EMBL" id="KAK4430993.1"/>
    </source>
</evidence>
<dbReference type="PANTHER" id="PTHR33431:SF2">
    <property type="entry name" value="CAMP-DEPENDENT PROTEIN KINASE CATALYTIC SUBUNIT-LIKE"/>
    <property type="match status" value="1"/>
</dbReference>
<dbReference type="PANTHER" id="PTHR33431">
    <property type="entry name" value="ENABLED-LIKE PROTEIN (DUF1635)"/>
    <property type="match status" value="1"/>
</dbReference>
<reference evidence="1" key="2">
    <citation type="journal article" date="2024" name="Plant">
        <title>Genomic evolution and insights into agronomic trait innovations of Sesamum species.</title>
        <authorList>
            <person name="Miao H."/>
            <person name="Wang L."/>
            <person name="Qu L."/>
            <person name="Liu H."/>
            <person name="Sun Y."/>
            <person name="Le M."/>
            <person name="Wang Q."/>
            <person name="Wei S."/>
            <person name="Zheng Y."/>
            <person name="Lin W."/>
            <person name="Duan Y."/>
            <person name="Cao H."/>
            <person name="Xiong S."/>
            <person name="Wang X."/>
            <person name="Wei L."/>
            <person name="Li C."/>
            <person name="Ma Q."/>
            <person name="Ju M."/>
            <person name="Zhao R."/>
            <person name="Li G."/>
            <person name="Mu C."/>
            <person name="Tian Q."/>
            <person name="Mei H."/>
            <person name="Zhang T."/>
            <person name="Gao T."/>
            <person name="Zhang H."/>
        </authorList>
    </citation>
    <scope>NUCLEOTIDE SEQUENCE</scope>
    <source>
        <strain evidence="1">3651</strain>
    </source>
</reference>
<name>A0AAE1YK47_9LAMI</name>
<comment type="caution">
    <text evidence="1">The sequence shown here is derived from an EMBL/GenBank/DDBJ whole genome shotgun (WGS) entry which is preliminary data.</text>
</comment>
<accession>A0AAE1YK47</accession>